<protein>
    <recommendedName>
        <fullName evidence="6">Diphthine methyltransferase</fullName>
    </recommendedName>
</protein>
<evidence type="ECO:0000256" key="3">
    <source>
        <dbReference type="ARBA" id="ARBA00043952"/>
    </source>
</evidence>
<evidence type="ECO:0000313" key="5">
    <source>
        <dbReference type="Proteomes" id="UP000694255"/>
    </source>
</evidence>
<dbReference type="PANTHER" id="PTHR46042:SF1">
    <property type="entry name" value="DIPHTHINE METHYLTRANSFERASE"/>
    <property type="match status" value="1"/>
</dbReference>
<dbReference type="EMBL" id="JAGSYN010000219">
    <property type="protein sequence ID" value="KAG7661455.1"/>
    <property type="molecule type" value="Genomic_DNA"/>
</dbReference>
<evidence type="ECO:0000256" key="1">
    <source>
        <dbReference type="ARBA" id="ARBA00022574"/>
    </source>
</evidence>
<keyword evidence="2" id="KW-0677">Repeat</keyword>
<evidence type="ECO:0008006" key="6">
    <source>
        <dbReference type="Google" id="ProtNLM"/>
    </source>
</evidence>
<dbReference type="GO" id="GO:0061685">
    <property type="term" value="F:diphthine methylesterase activity"/>
    <property type="evidence" value="ECO:0007669"/>
    <property type="project" value="TreeGrafter"/>
</dbReference>
<dbReference type="Proteomes" id="UP000694255">
    <property type="component" value="Unassembled WGS sequence"/>
</dbReference>
<dbReference type="RefSeq" id="XP_049261688.1">
    <property type="nucleotide sequence ID" value="XM_049409056.1"/>
</dbReference>
<accession>A0A8J5QHG8</accession>
<proteinExistence type="predicted"/>
<dbReference type="OrthoDB" id="1930760at2759"/>
<name>A0A8J5QHG8_9ASCO</name>
<comment type="pathway">
    <text evidence="3">Protein modification.</text>
</comment>
<dbReference type="AlphaFoldDB" id="A0A8J5QHG8"/>
<evidence type="ECO:0000256" key="2">
    <source>
        <dbReference type="ARBA" id="ARBA00022737"/>
    </source>
</evidence>
<dbReference type="PANTHER" id="PTHR46042">
    <property type="entry name" value="DIPHTHINE METHYLTRANSFERASE"/>
    <property type="match status" value="1"/>
</dbReference>
<dbReference type="InterPro" id="IPR052415">
    <property type="entry name" value="Diphthine_MTase"/>
</dbReference>
<dbReference type="InterPro" id="IPR001680">
    <property type="entry name" value="WD40_rpt"/>
</dbReference>
<reference evidence="4 5" key="1">
    <citation type="journal article" date="2021" name="DNA Res.">
        <title>Genome analysis of Candida subhashii reveals its hybrid nature and dual mitochondrial genome conformations.</title>
        <authorList>
            <person name="Mixao V."/>
            <person name="Hegedusova E."/>
            <person name="Saus E."/>
            <person name="Pryszcz L.P."/>
            <person name="Cillingova A."/>
            <person name="Nosek J."/>
            <person name="Gabaldon T."/>
        </authorList>
    </citation>
    <scope>NUCLEOTIDE SEQUENCE [LARGE SCALE GENOMIC DNA]</scope>
    <source>
        <strain evidence="4 5">CBS 10753</strain>
    </source>
</reference>
<gene>
    <name evidence="4" type="ORF">J8A68_005033</name>
</gene>
<organism evidence="4 5">
    <name type="scientific">[Candida] subhashii</name>
    <dbReference type="NCBI Taxonomy" id="561895"/>
    <lineage>
        <taxon>Eukaryota</taxon>
        <taxon>Fungi</taxon>
        <taxon>Dikarya</taxon>
        <taxon>Ascomycota</taxon>
        <taxon>Saccharomycotina</taxon>
        <taxon>Pichiomycetes</taxon>
        <taxon>Debaryomycetaceae</taxon>
        <taxon>Spathaspora</taxon>
    </lineage>
</organism>
<dbReference type="GO" id="GO:0005737">
    <property type="term" value="C:cytoplasm"/>
    <property type="evidence" value="ECO:0007669"/>
    <property type="project" value="TreeGrafter"/>
</dbReference>
<dbReference type="GeneID" id="73471833"/>
<sequence length="349" mass="39439">MSIPNSKRFAVTKTDLPPCCLRIHPENSTQIIIGTYKLEDNGTRHGSLNYYHYENNEFTLRQSFPTPGAILDVKFNPRDSTKILTVDSIGHVIYWNFENDQLSILNDKQVTDSDDILITSCLFSPTDPESVLLTFTDGTSALFNLNRFEISLWLDTQHELECWTGAFGEIGELSNVVYTGGDDSRLIAHDLRSGEHIWTTSRNQHDAGVVSILSPGPDWNTTNPHTLWTGSYDDQLRVFDLRVMDKGNPSLLPGYIPKLLHSENLGGGVWRLIPSPVSGDDRVLVCCMYDGARIVNLDEQSHFTVDRYFKRDHESMCYGADWSPDAKFVATCSFYDNVVQTWSPDEIDT</sequence>
<dbReference type="GO" id="GO:0017183">
    <property type="term" value="P:protein histidyl modification to diphthamide"/>
    <property type="evidence" value="ECO:0007669"/>
    <property type="project" value="TreeGrafter"/>
</dbReference>
<dbReference type="SMART" id="SM00320">
    <property type="entry name" value="WD40"/>
    <property type="match status" value="3"/>
</dbReference>
<keyword evidence="5" id="KW-1185">Reference proteome</keyword>
<keyword evidence="1" id="KW-0853">WD repeat</keyword>
<comment type="caution">
    <text evidence="4">The sequence shown here is derived from an EMBL/GenBank/DDBJ whole genome shotgun (WGS) entry which is preliminary data.</text>
</comment>
<evidence type="ECO:0000313" key="4">
    <source>
        <dbReference type="EMBL" id="KAG7661455.1"/>
    </source>
</evidence>